<organism evidence="3 4">
    <name type="scientific">Dactylosporangium roseum</name>
    <dbReference type="NCBI Taxonomy" id="47989"/>
    <lineage>
        <taxon>Bacteria</taxon>
        <taxon>Bacillati</taxon>
        <taxon>Actinomycetota</taxon>
        <taxon>Actinomycetes</taxon>
        <taxon>Micromonosporales</taxon>
        <taxon>Micromonosporaceae</taxon>
        <taxon>Dactylosporangium</taxon>
    </lineage>
</organism>
<feature type="region of interest" description="Disordered" evidence="1">
    <location>
        <begin position="83"/>
        <end position="120"/>
    </location>
</feature>
<evidence type="ECO:0000256" key="2">
    <source>
        <dbReference type="SAM" id="Phobius"/>
    </source>
</evidence>
<proteinExistence type="predicted"/>
<dbReference type="EMBL" id="CP073721">
    <property type="protein sequence ID" value="UWZ33482.1"/>
    <property type="molecule type" value="Genomic_DNA"/>
</dbReference>
<evidence type="ECO:0008006" key="5">
    <source>
        <dbReference type="Google" id="ProtNLM"/>
    </source>
</evidence>
<feature type="compositionally biased region" description="Basic and acidic residues" evidence="1">
    <location>
        <begin position="111"/>
        <end position="120"/>
    </location>
</feature>
<evidence type="ECO:0000256" key="1">
    <source>
        <dbReference type="SAM" id="MobiDB-lite"/>
    </source>
</evidence>
<feature type="transmembrane region" description="Helical" evidence="2">
    <location>
        <begin position="49"/>
        <end position="72"/>
    </location>
</feature>
<reference evidence="3" key="1">
    <citation type="submission" date="2021-04" db="EMBL/GenBank/DDBJ databases">
        <title>Biosynthetic gene clusters of Dactylosporangioum roseum.</title>
        <authorList>
            <person name="Hartkoorn R.C."/>
            <person name="Beaudoing E."/>
            <person name="Hot D."/>
            <person name="Moureu S."/>
        </authorList>
    </citation>
    <scope>NUCLEOTIDE SEQUENCE</scope>
    <source>
        <strain evidence="3">NRRL B-16295</strain>
    </source>
</reference>
<evidence type="ECO:0000313" key="3">
    <source>
        <dbReference type="EMBL" id="UWZ33482.1"/>
    </source>
</evidence>
<dbReference type="Proteomes" id="UP001058271">
    <property type="component" value="Chromosome"/>
</dbReference>
<sequence>MQRQTTRTMRPAERVHAVVMGVLGAGLTTAGALALLGVVPIAGSGGGNLAVRLIFGVLFAAIGLGSMAAAVYQLIDGRVTVEPPVPPVDPDDPATDPFHASGLGAYAPGARRSDDYGSEL</sequence>
<protein>
    <recommendedName>
        <fullName evidence="5">Integral membrane protein</fullName>
    </recommendedName>
</protein>
<keyword evidence="2" id="KW-0472">Membrane</keyword>
<keyword evidence="2" id="KW-0812">Transmembrane</keyword>
<evidence type="ECO:0000313" key="4">
    <source>
        <dbReference type="Proteomes" id="UP001058271"/>
    </source>
</evidence>
<accession>A0ABY5YVE0</accession>
<dbReference type="RefSeq" id="WP_260722733.1">
    <property type="nucleotide sequence ID" value="NZ_BAAABS010000062.1"/>
</dbReference>
<keyword evidence="2" id="KW-1133">Transmembrane helix</keyword>
<name>A0ABY5YVE0_9ACTN</name>
<feature type="transmembrane region" description="Helical" evidence="2">
    <location>
        <begin position="21"/>
        <end position="43"/>
    </location>
</feature>
<gene>
    <name evidence="3" type="ORF">Drose_19390</name>
</gene>
<keyword evidence="4" id="KW-1185">Reference proteome</keyword>